<evidence type="ECO:0000256" key="1">
    <source>
        <dbReference type="SAM" id="SignalP"/>
    </source>
</evidence>
<dbReference type="FunFam" id="2.60.210.10:FF:000013">
    <property type="entry name" value="TRAF-like family protein"/>
    <property type="match status" value="1"/>
</dbReference>
<reference evidence="3 4" key="1">
    <citation type="submission" date="2022-03" db="EMBL/GenBank/DDBJ databases">
        <authorList>
            <person name="Macdonald S."/>
            <person name="Ahmed S."/>
            <person name="Newling K."/>
        </authorList>
    </citation>
    <scope>NUCLEOTIDE SEQUENCE [LARGE SCALE GENOMIC DNA]</scope>
</reference>
<comment type="caution">
    <text evidence="3">The sequence shown here is derived from an EMBL/GenBank/DDBJ whole genome shotgun (WGS) entry which is preliminary data.</text>
</comment>
<evidence type="ECO:0000259" key="2">
    <source>
        <dbReference type="PROSITE" id="PS50144"/>
    </source>
</evidence>
<dbReference type="Gene3D" id="2.60.210.10">
    <property type="entry name" value="Apoptosis, Tumor Necrosis Factor Receptor Associated Protein 2, Chain A"/>
    <property type="match status" value="2"/>
</dbReference>
<sequence>MENGRWSLRVICFAFFFITSSSAEFLIQQVTEYNSSYNLNANSGLTRVLRNERPSSKIVTIGNFSVIRERFEPYESSVFEASGYKWRLILYVTGNKEDGGTNHVSLYVRIEDTESLPTGWEVDVDLKLFVFNARQRKYLTVTDEAVKRYNQGKREWGFGQLIPLSTFHNPNQGFIVQNTVSFGAEIFIIRPIGQQERVSFVSNPPDNVFTWRILRFSSLEDKFYYSAEFLVGDRFWRLGFNPKGAGEGRPHALPIFLYAQGFRPNATATTTWGAVNLRLRHQLGSNHKKAYSAAWYPIRPGYGVGVNNIILRKDLQAGYLVKDSIVFEAEMVMVSVTNIVPV</sequence>
<dbReference type="SMART" id="SM00061">
    <property type="entry name" value="MATH"/>
    <property type="match status" value="2"/>
</dbReference>
<feature type="domain" description="MATH" evidence="2">
    <location>
        <begin position="54"/>
        <end position="186"/>
    </location>
</feature>
<dbReference type="Pfam" id="PF22486">
    <property type="entry name" value="MATH_2"/>
    <property type="match status" value="2"/>
</dbReference>
<dbReference type="InterPro" id="IPR002083">
    <property type="entry name" value="MATH/TRAF_dom"/>
</dbReference>
<dbReference type="Proteomes" id="UP001642260">
    <property type="component" value="Unassembled WGS sequence"/>
</dbReference>
<feature type="chain" id="PRO_5044811855" description="MATH domain-containing protein" evidence="1">
    <location>
        <begin position="24"/>
        <end position="342"/>
    </location>
</feature>
<keyword evidence="4" id="KW-1185">Reference proteome</keyword>
<dbReference type="CDD" id="cd00121">
    <property type="entry name" value="MATH"/>
    <property type="match status" value="2"/>
</dbReference>
<gene>
    <name evidence="3" type="ORF">ERUC_LOCUS28919</name>
</gene>
<accession>A0ABC8L0C4</accession>
<dbReference type="InterPro" id="IPR008974">
    <property type="entry name" value="TRAF-like"/>
</dbReference>
<dbReference type="PANTHER" id="PTHR46162:SF21">
    <property type="entry name" value="MATH DOMAIN-CONTAINING PROTEIN"/>
    <property type="match status" value="1"/>
</dbReference>
<name>A0ABC8L0C4_ERUVS</name>
<evidence type="ECO:0000313" key="3">
    <source>
        <dbReference type="EMBL" id="CAH8363163.1"/>
    </source>
</evidence>
<dbReference type="SUPFAM" id="SSF49599">
    <property type="entry name" value="TRAF domain-like"/>
    <property type="match status" value="2"/>
</dbReference>
<keyword evidence="1" id="KW-0732">Signal</keyword>
<protein>
    <recommendedName>
        <fullName evidence="2">MATH domain-containing protein</fullName>
    </recommendedName>
</protein>
<dbReference type="AlphaFoldDB" id="A0ABC8L0C4"/>
<evidence type="ECO:0000313" key="4">
    <source>
        <dbReference type="Proteomes" id="UP001642260"/>
    </source>
</evidence>
<organism evidence="3 4">
    <name type="scientific">Eruca vesicaria subsp. sativa</name>
    <name type="common">Garden rocket</name>
    <name type="synonym">Eruca sativa</name>
    <dbReference type="NCBI Taxonomy" id="29727"/>
    <lineage>
        <taxon>Eukaryota</taxon>
        <taxon>Viridiplantae</taxon>
        <taxon>Streptophyta</taxon>
        <taxon>Embryophyta</taxon>
        <taxon>Tracheophyta</taxon>
        <taxon>Spermatophyta</taxon>
        <taxon>Magnoliopsida</taxon>
        <taxon>eudicotyledons</taxon>
        <taxon>Gunneridae</taxon>
        <taxon>Pentapetalae</taxon>
        <taxon>rosids</taxon>
        <taxon>malvids</taxon>
        <taxon>Brassicales</taxon>
        <taxon>Brassicaceae</taxon>
        <taxon>Brassiceae</taxon>
        <taxon>Eruca</taxon>
    </lineage>
</organism>
<dbReference type="PANTHER" id="PTHR46162">
    <property type="entry name" value="TRAF-LIKE FAMILY PROTEIN"/>
    <property type="match status" value="1"/>
</dbReference>
<dbReference type="PROSITE" id="PS50144">
    <property type="entry name" value="MATH"/>
    <property type="match status" value="2"/>
</dbReference>
<feature type="signal peptide" evidence="1">
    <location>
        <begin position="1"/>
        <end position="23"/>
    </location>
</feature>
<proteinExistence type="predicted"/>
<feature type="domain" description="MATH" evidence="2">
    <location>
        <begin position="206"/>
        <end position="331"/>
    </location>
</feature>
<dbReference type="EMBL" id="CAKOAT010352932">
    <property type="protein sequence ID" value="CAH8363163.1"/>
    <property type="molecule type" value="Genomic_DNA"/>
</dbReference>